<name>A0A7S4ZT19_RHIRH</name>
<proteinExistence type="predicted"/>
<reference evidence="2" key="1">
    <citation type="submission" date="2018-12" db="EMBL/GenBank/DDBJ databases">
        <title>Three Rhizobium rhizogenes strains isolated from the same crown gall tumor carry diverse plasmids.</title>
        <authorList>
            <person name="Pulawska J."/>
            <person name="Kuzmanovic N."/>
        </authorList>
    </citation>
    <scope>NUCLEOTIDE SEQUENCE</scope>
    <source>
        <strain evidence="2">C6.5</strain>
        <plasmid evidence="1">pC6.5b</plasmid>
        <plasmid evidence="2">pC6.5c</plasmid>
    </source>
</reference>
<sequence length="44" mass="5013">MGYFVRLISIRFCHSLSNAPVPWLDVETCLSCDNDFYIGNDKAT</sequence>
<organism evidence="2">
    <name type="scientific">Rhizobium rhizogenes</name>
    <name type="common">Agrobacterium rhizogenes</name>
    <dbReference type="NCBI Taxonomy" id="359"/>
    <lineage>
        <taxon>Bacteria</taxon>
        <taxon>Pseudomonadati</taxon>
        <taxon>Pseudomonadota</taxon>
        <taxon>Alphaproteobacteria</taxon>
        <taxon>Hyphomicrobiales</taxon>
        <taxon>Rhizobiaceae</taxon>
        <taxon>Rhizobium/Agrobacterium group</taxon>
        <taxon>Rhizobium</taxon>
    </lineage>
</organism>
<accession>A0A7S4ZT19</accession>
<evidence type="ECO:0000313" key="1">
    <source>
        <dbReference type="EMBL" id="QCL10342.1"/>
    </source>
</evidence>
<dbReference type="EMBL" id="MK318988">
    <property type="protein sequence ID" value="QCL10497.1"/>
    <property type="molecule type" value="Genomic_DNA"/>
</dbReference>
<geneLocation type="plasmid" evidence="2">
    <name>pC6.5c</name>
</geneLocation>
<keyword evidence="2" id="KW-0614">Plasmid</keyword>
<dbReference type="AlphaFoldDB" id="A0A7S4ZT19"/>
<protein>
    <submittedName>
        <fullName evidence="2">Uncharacterized protein</fullName>
    </submittedName>
</protein>
<gene>
    <name evidence="1" type="ORF">pC6.5b_448</name>
    <name evidence="2" type="ORF">pC6.5c_604</name>
</gene>
<evidence type="ECO:0000313" key="2">
    <source>
        <dbReference type="EMBL" id="QCL10497.1"/>
    </source>
</evidence>
<geneLocation type="plasmid" evidence="1">
    <name>pC6.5b</name>
</geneLocation>
<dbReference type="EMBL" id="MK318987">
    <property type="protein sequence ID" value="QCL10342.1"/>
    <property type="molecule type" value="Genomic_DNA"/>
</dbReference>